<keyword evidence="2" id="KW-0521">NADP</keyword>
<dbReference type="SUPFAM" id="SSF51430">
    <property type="entry name" value="NAD(P)-linked oxidoreductase"/>
    <property type="match status" value="1"/>
</dbReference>
<feature type="active site" description="Proton donor" evidence="4">
    <location>
        <position position="68"/>
    </location>
</feature>
<dbReference type="PROSITE" id="PS00798">
    <property type="entry name" value="ALDOKETO_REDUCTASE_1"/>
    <property type="match status" value="1"/>
</dbReference>
<dbReference type="PROSITE" id="PS00063">
    <property type="entry name" value="ALDOKETO_REDUCTASE_3"/>
    <property type="match status" value="1"/>
</dbReference>
<dbReference type="PIRSF" id="PIRSF000097">
    <property type="entry name" value="AKR"/>
    <property type="match status" value="1"/>
</dbReference>
<dbReference type="HOGENOM" id="CLU_023205_0_1_9"/>
<dbReference type="PANTHER" id="PTHR43827:SF3">
    <property type="entry name" value="NADP-DEPENDENT OXIDOREDUCTASE DOMAIN-CONTAINING PROTEIN"/>
    <property type="match status" value="1"/>
</dbReference>
<comment type="similarity">
    <text evidence="1">Belongs to the aldo/keto reductase family.</text>
</comment>
<evidence type="ECO:0000256" key="1">
    <source>
        <dbReference type="ARBA" id="ARBA00007905"/>
    </source>
</evidence>
<dbReference type="CDD" id="cd19156">
    <property type="entry name" value="AKR_AKR5A1_2"/>
    <property type="match status" value="1"/>
</dbReference>
<evidence type="ECO:0000256" key="2">
    <source>
        <dbReference type="ARBA" id="ARBA00022857"/>
    </source>
</evidence>
<reference evidence="8 9" key="1">
    <citation type="submission" date="2010-07" db="EMBL/GenBank/DDBJ databases">
        <authorList>
            <person name="Sid Ahmed O."/>
        </authorList>
    </citation>
    <scope>NUCLEOTIDE SEQUENCE [LARGE SCALE GENOMIC DNA]</scope>
    <source>
        <strain evidence="8 9">TX4248</strain>
    </source>
</reference>
<dbReference type="PANTHER" id="PTHR43827">
    <property type="entry name" value="2,5-DIKETO-D-GLUCONIC ACID REDUCTASE"/>
    <property type="match status" value="1"/>
</dbReference>
<evidence type="ECO:0000256" key="3">
    <source>
        <dbReference type="ARBA" id="ARBA00023002"/>
    </source>
</evidence>
<organism evidence="8 9">
    <name type="scientific">Enterococcus faecalis TX4248</name>
    <dbReference type="NCBI Taxonomy" id="749495"/>
    <lineage>
        <taxon>Bacteria</taxon>
        <taxon>Bacillati</taxon>
        <taxon>Bacillota</taxon>
        <taxon>Bacilli</taxon>
        <taxon>Lactobacillales</taxon>
        <taxon>Enterococcaceae</taxon>
        <taxon>Enterococcus</taxon>
    </lineage>
</organism>
<evidence type="ECO:0000256" key="6">
    <source>
        <dbReference type="PIRSR" id="PIRSR000097-3"/>
    </source>
</evidence>
<comment type="caution">
    <text evidence="8">The sequence shown here is derived from an EMBL/GenBank/DDBJ whole genome shotgun (WGS) entry which is preliminary data.</text>
</comment>
<dbReference type="InterPro" id="IPR020471">
    <property type="entry name" value="AKR"/>
</dbReference>
<feature type="site" description="Lowers pKa of active site Tyr" evidence="6">
    <location>
        <position position="93"/>
    </location>
</feature>
<evidence type="ECO:0000313" key="9">
    <source>
        <dbReference type="Proteomes" id="UP000004846"/>
    </source>
</evidence>
<sequence length="290" mass="32975">MRSILKVMKMKGLKKHMTLDKTKKLANGNEMPRLGLGVWRVEDGLEATNSVKWALEAGYRLIDTAAVYKNEVGVGEGIRQSGIPREEIFVTTKLWNEDQGYENAIKAFDKSLEKLGLDYVDLYLIHWPVAGKYKESWKALEEIYASGRAKAIGVSNFHQHHLEDLLTEANVVPMVDQIELHPTLTQEPLRKYLAENKIAVEAWSPLGQGNLLSEPVLVKIGEKYGKSAAQVIIRWHLQNDIIVIPKSVHEKRIQENFAVFDFELTPEEITAINQLNKDHRFGADPDNFDF</sequence>
<dbReference type="InterPro" id="IPR044499">
    <property type="entry name" value="AKR5A"/>
</dbReference>
<dbReference type="RefSeq" id="WP_002386000.1">
    <property type="nucleotide sequence ID" value="NZ_GL454430.1"/>
</dbReference>
<dbReference type="AlphaFoldDB" id="A0A125W807"/>
<dbReference type="Pfam" id="PF00248">
    <property type="entry name" value="Aldo_ket_red"/>
    <property type="match status" value="1"/>
</dbReference>
<dbReference type="EMBL" id="AEBR01000025">
    <property type="protein sequence ID" value="EFM83424.1"/>
    <property type="molecule type" value="Genomic_DNA"/>
</dbReference>
<dbReference type="Gene3D" id="3.20.20.100">
    <property type="entry name" value="NADP-dependent oxidoreductase domain"/>
    <property type="match status" value="1"/>
</dbReference>
<feature type="binding site" evidence="5">
    <location>
        <position position="126"/>
    </location>
    <ligand>
        <name>substrate</name>
    </ligand>
</feature>
<keyword evidence="3" id="KW-0560">Oxidoreductase</keyword>
<evidence type="ECO:0000256" key="5">
    <source>
        <dbReference type="PIRSR" id="PIRSR000097-2"/>
    </source>
</evidence>
<dbReference type="FunFam" id="3.20.20.100:FF:000015">
    <property type="entry name" value="Oxidoreductase, aldo/keto reductase family"/>
    <property type="match status" value="1"/>
</dbReference>
<evidence type="ECO:0000259" key="7">
    <source>
        <dbReference type="Pfam" id="PF00248"/>
    </source>
</evidence>
<dbReference type="InterPro" id="IPR018170">
    <property type="entry name" value="Aldo/ket_reductase_CS"/>
</dbReference>
<protein>
    <submittedName>
        <fullName evidence="8">Oxidoreductase, aldo/keto reductase family protein</fullName>
    </submittedName>
</protein>
<feature type="domain" description="NADP-dependent oxidoreductase" evidence="7">
    <location>
        <begin position="33"/>
        <end position="276"/>
    </location>
</feature>
<dbReference type="InterPro" id="IPR023210">
    <property type="entry name" value="NADP_OxRdtase_dom"/>
</dbReference>
<accession>A0A125W807</accession>
<evidence type="ECO:0000313" key="8">
    <source>
        <dbReference type="EMBL" id="EFM83424.1"/>
    </source>
</evidence>
<dbReference type="Proteomes" id="UP000004846">
    <property type="component" value="Unassembled WGS sequence"/>
</dbReference>
<dbReference type="GO" id="GO:0016616">
    <property type="term" value="F:oxidoreductase activity, acting on the CH-OH group of donors, NAD or NADP as acceptor"/>
    <property type="evidence" value="ECO:0007669"/>
    <property type="project" value="UniProtKB-ARBA"/>
</dbReference>
<gene>
    <name evidence="8" type="ORF">HMPREF9498_00881</name>
</gene>
<dbReference type="PROSITE" id="PS00062">
    <property type="entry name" value="ALDOKETO_REDUCTASE_2"/>
    <property type="match status" value="1"/>
</dbReference>
<dbReference type="InterPro" id="IPR036812">
    <property type="entry name" value="NAD(P)_OxRdtase_dom_sf"/>
</dbReference>
<dbReference type="PRINTS" id="PR00069">
    <property type="entry name" value="ALDKETRDTASE"/>
</dbReference>
<evidence type="ECO:0000256" key="4">
    <source>
        <dbReference type="PIRSR" id="PIRSR000097-1"/>
    </source>
</evidence>
<name>A0A125W807_ENTFL</name>
<proteinExistence type="inferred from homology"/>